<dbReference type="EMBL" id="CAESAN010000123">
    <property type="protein sequence ID" value="CAB4346336.1"/>
    <property type="molecule type" value="Genomic_DNA"/>
</dbReference>
<dbReference type="SUPFAM" id="SSF54862">
    <property type="entry name" value="4Fe-4S ferredoxins"/>
    <property type="match status" value="1"/>
</dbReference>
<dbReference type="Pfam" id="PF04879">
    <property type="entry name" value="Molybdop_Fe4S4"/>
    <property type="match status" value="1"/>
</dbReference>
<sequence>MPRPVEKLVSLTINGNTVQAPEGMMLADAALKYGDVEIPVFCYDAKIGPPVGACRMCLVEVEGIPKLQAGCSVAVTDGMVVNTESDQVKAAQEAVLEFILINHPLDCPVCDKGGECPLQDNAFGWGGGLSRFIEPKRHFEKPLALSPLIAIDRERCILCYRCVRYSQEVAEDFQLVLEERGADTFVTTFDGHPYVAPFSGNIIELCPVGALTSRPYRFRARPWDIEQAGSICTLCPAQCNVSFSVRDERVLRVLGRDHDGVDDGWLCDKGRFAYQAIHVDERVTEPMMRDGGELRPVTWELAIETAAKLLAHAGANTGAIVGGETTNEEGVLLTHLMREALGSNDLDSRPGGALEPELLRALNQPSLQAAVPDLQYAHAVLVLDCEPVDDAPILDLRLRKGVRHHDVKLVVASSRPSALDPRAAHSARFAPGCGEAFAAALAAELAGQPSASLAQAAGADPADVTAVAQTLKDAGDEVVILWGERLTGGPRRNEGARALLNLAAQLGIDGRDCAGLLEIPAGTNSRGLREVGVLPNASIGLGDAAVAGRDSREIAEALAEGDLTALILLHSDPLLDQPDGSLWRRALGKATTVVAHAAFLTPAVKEHANVIFPAESYAEKEGTVVHPDSRVQRLRRSIARQGETRAEWALLAELSARIGNDPAALTCSMVSARIFDQVPFYNGLSLDLIGGAGIRWSERAEAASFPSAPAAPFQLDAPPAAASPNGLLRLGSFRSIWASPEVEASPALAFLHPRQRVEIAPGDAERLGIRHGENVTVASNGDSVTGLAEVRAGAPEGTVFLQNAIPGDSAAQLEGPLVEVRRS</sequence>
<dbReference type="InterPro" id="IPR000283">
    <property type="entry name" value="NADH_UbQ_OxRdtase_75kDa_su_CS"/>
</dbReference>
<dbReference type="InterPro" id="IPR036010">
    <property type="entry name" value="2Fe-2S_ferredoxin-like_sf"/>
</dbReference>
<dbReference type="AlphaFoldDB" id="A0A6J5ZYI6"/>
<dbReference type="Gene3D" id="2.20.25.90">
    <property type="entry name" value="ADC-like domains"/>
    <property type="match status" value="1"/>
</dbReference>
<dbReference type="InterPro" id="IPR001041">
    <property type="entry name" value="2Fe-2S_ferredoxin-type"/>
</dbReference>
<dbReference type="Pfam" id="PF00384">
    <property type="entry name" value="Molybdopterin"/>
    <property type="match status" value="1"/>
</dbReference>
<dbReference type="SUPFAM" id="SSF50692">
    <property type="entry name" value="ADC-like"/>
    <property type="match status" value="1"/>
</dbReference>
<dbReference type="Gene3D" id="3.10.20.740">
    <property type="match status" value="1"/>
</dbReference>
<dbReference type="Pfam" id="PF10588">
    <property type="entry name" value="NADH-G_4Fe-4S_3"/>
    <property type="match status" value="1"/>
</dbReference>
<dbReference type="GO" id="GO:0048038">
    <property type="term" value="F:quinone binding"/>
    <property type="evidence" value="ECO:0007669"/>
    <property type="project" value="UniProtKB-KW"/>
</dbReference>
<dbReference type="GO" id="GO:0003954">
    <property type="term" value="F:NADH dehydrogenase activity"/>
    <property type="evidence" value="ECO:0007669"/>
    <property type="project" value="TreeGrafter"/>
</dbReference>
<dbReference type="GO" id="GO:0051539">
    <property type="term" value="F:4 iron, 4 sulfur cluster binding"/>
    <property type="evidence" value="ECO:0007669"/>
    <property type="project" value="UniProtKB-KW"/>
</dbReference>
<keyword evidence="8" id="KW-1278">Translocase</keyword>
<dbReference type="SMART" id="SM00926">
    <property type="entry name" value="Molybdop_Fe4S4"/>
    <property type="match status" value="1"/>
</dbReference>
<gene>
    <name evidence="17" type="ORF">UFOPK3547_01323</name>
</gene>
<dbReference type="SUPFAM" id="SSF54292">
    <property type="entry name" value="2Fe-2S ferredoxin-like"/>
    <property type="match status" value="1"/>
</dbReference>
<dbReference type="Gene3D" id="2.40.40.20">
    <property type="match status" value="1"/>
</dbReference>
<comment type="cofactor">
    <cofactor evidence="13">
        <name>[2Fe-2S] cluster</name>
        <dbReference type="ChEBI" id="CHEBI:190135"/>
    </cofactor>
</comment>
<proteinExistence type="inferred from homology"/>
<evidence type="ECO:0000259" key="16">
    <source>
        <dbReference type="PROSITE" id="PS51839"/>
    </source>
</evidence>
<accession>A0A6J5ZYI6</accession>
<keyword evidence="9" id="KW-0408">Iron</keyword>
<dbReference type="PROSITE" id="PS00643">
    <property type="entry name" value="COMPLEX1_75K_3"/>
    <property type="match status" value="1"/>
</dbReference>
<evidence type="ECO:0000259" key="14">
    <source>
        <dbReference type="PROSITE" id="PS51085"/>
    </source>
</evidence>
<keyword evidence="12" id="KW-0472">Membrane</keyword>
<dbReference type="InterPro" id="IPR050123">
    <property type="entry name" value="Prok_molybdopt-oxidoreductase"/>
</dbReference>
<dbReference type="InterPro" id="IPR006963">
    <property type="entry name" value="Mopterin_OxRdtase_4Fe-4S_dom"/>
</dbReference>
<keyword evidence="10" id="KW-0411">Iron-sulfur</keyword>
<dbReference type="Gene3D" id="3.40.228.10">
    <property type="entry name" value="Dimethylsulfoxide Reductase, domain 2"/>
    <property type="match status" value="2"/>
</dbReference>
<keyword evidence="6" id="KW-0874">Quinone</keyword>
<evidence type="ECO:0000256" key="9">
    <source>
        <dbReference type="ARBA" id="ARBA00023004"/>
    </source>
</evidence>
<dbReference type="SUPFAM" id="SSF53706">
    <property type="entry name" value="Formate dehydrogenase/DMSO reductase, domains 1-3"/>
    <property type="match status" value="1"/>
</dbReference>
<keyword evidence="4" id="KW-0004">4Fe-4S</keyword>
<evidence type="ECO:0000259" key="15">
    <source>
        <dbReference type="PROSITE" id="PS51669"/>
    </source>
</evidence>
<dbReference type="PROSITE" id="PS51085">
    <property type="entry name" value="2FE2S_FER_2"/>
    <property type="match status" value="1"/>
</dbReference>
<dbReference type="FunFam" id="3.10.20.740:FF:000004">
    <property type="entry name" value="NADH-quinone oxidoreductase"/>
    <property type="match status" value="1"/>
</dbReference>
<feature type="domain" description="2Fe-2S ferredoxin-type" evidence="14">
    <location>
        <begin position="7"/>
        <end position="87"/>
    </location>
</feature>
<evidence type="ECO:0000256" key="3">
    <source>
        <dbReference type="ARBA" id="ARBA00005404"/>
    </source>
</evidence>
<dbReference type="GO" id="GO:0051537">
    <property type="term" value="F:2 iron, 2 sulfur cluster binding"/>
    <property type="evidence" value="ECO:0007669"/>
    <property type="project" value="UniProtKB-KW"/>
</dbReference>
<dbReference type="CDD" id="cd02775">
    <property type="entry name" value="MopB_CT"/>
    <property type="match status" value="1"/>
</dbReference>
<dbReference type="InterPro" id="IPR019574">
    <property type="entry name" value="NADH_UbQ_OxRdtase_Gsu_4Fe4S-bd"/>
</dbReference>
<evidence type="ECO:0000256" key="11">
    <source>
        <dbReference type="ARBA" id="ARBA00023027"/>
    </source>
</evidence>
<evidence type="ECO:0000256" key="10">
    <source>
        <dbReference type="ARBA" id="ARBA00023014"/>
    </source>
</evidence>
<comment type="similarity">
    <text evidence="3">Belongs to the complex I 75 kDa subunit family.</text>
</comment>
<dbReference type="GO" id="GO:0008137">
    <property type="term" value="F:NADH dehydrogenase (ubiquinone) activity"/>
    <property type="evidence" value="ECO:0007669"/>
    <property type="project" value="InterPro"/>
</dbReference>
<dbReference type="InterPro" id="IPR010228">
    <property type="entry name" value="NADH_UbQ_OxRdtase_Gsu"/>
</dbReference>
<dbReference type="CDD" id="cd00207">
    <property type="entry name" value="fer2"/>
    <property type="match status" value="1"/>
</dbReference>
<dbReference type="PANTHER" id="PTHR43105:SF12">
    <property type="entry name" value="NADH-QUINONE OXIDOREDUCTASE SUBUNIT G"/>
    <property type="match status" value="1"/>
</dbReference>
<comment type="subcellular location">
    <subcellularLocation>
        <location evidence="2">Membrane</location>
    </subcellularLocation>
</comment>
<dbReference type="PROSITE" id="PS00642">
    <property type="entry name" value="COMPLEX1_75K_2"/>
    <property type="match status" value="1"/>
</dbReference>
<keyword evidence="11" id="KW-0520">NAD</keyword>
<feature type="domain" description="4Fe-4S His(Cys)3-ligated-type" evidence="16">
    <location>
        <begin position="87"/>
        <end position="126"/>
    </location>
</feature>
<keyword evidence="5" id="KW-0001">2Fe-2S</keyword>
<dbReference type="Gene3D" id="3.30.70.20">
    <property type="match status" value="1"/>
</dbReference>
<reference evidence="17" key="1">
    <citation type="submission" date="2020-05" db="EMBL/GenBank/DDBJ databases">
        <authorList>
            <person name="Chiriac C."/>
            <person name="Salcher M."/>
            <person name="Ghai R."/>
            <person name="Kavagutti S V."/>
        </authorList>
    </citation>
    <scope>NUCLEOTIDE SEQUENCE</scope>
</reference>
<dbReference type="PROSITE" id="PS51839">
    <property type="entry name" value="4FE4S_HC3"/>
    <property type="match status" value="1"/>
</dbReference>
<dbReference type="InterPro" id="IPR006656">
    <property type="entry name" value="Mopterin_OxRdtase"/>
</dbReference>
<dbReference type="Pfam" id="PF22117">
    <property type="entry name" value="Fer4_Nqo3"/>
    <property type="match status" value="1"/>
</dbReference>
<protein>
    <submittedName>
        <fullName evidence="17">Unannotated protein</fullName>
    </submittedName>
</protein>
<evidence type="ECO:0000256" key="7">
    <source>
        <dbReference type="ARBA" id="ARBA00022723"/>
    </source>
</evidence>
<evidence type="ECO:0000256" key="6">
    <source>
        <dbReference type="ARBA" id="ARBA00022719"/>
    </source>
</evidence>
<comment type="cofactor">
    <cofactor evidence="1">
        <name>[4Fe-4S] cluster</name>
        <dbReference type="ChEBI" id="CHEBI:49883"/>
    </cofactor>
</comment>
<evidence type="ECO:0000313" key="17">
    <source>
        <dbReference type="EMBL" id="CAB4346336.1"/>
    </source>
</evidence>
<dbReference type="PANTHER" id="PTHR43105">
    <property type="entry name" value="RESPIRATORY NITRATE REDUCTASE"/>
    <property type="match status" value="1"/>
</dbReference>
<dbReference type="InterPro" id="IPR054351">
    <property type="entry name" value="NADH_UbQ_OxRdtase_ferredoxin"/>
</dbReference>
<dbReference type="Pfam" id="PF01568">
    <property type="entry name" value="Molydop_binding"/>
    <property type="match status" value="1"/>
</dbReference>
<dbReference type="PROSITE" id="PS51669">
    <property type="entry name" value="4FE4S_MOW_BIS_MGD"/>
    <property type="match status" value="1"/>
</dbReference>
<evidence type="ECO:0000256" key="4">
    <source>
        <dbReference type="ARBA" id="ARBA00022485"/>
    </source>
</evidence>
<feature type="domain" description="4Fe-4S Mo/W bis-MGD-type" evidence="15">
    <location>
        <begin position="225"/>
        <end position="281"/>
    </location>
</feature>
<organism evidence="17">
    <name type="scientific">freshwater metagenome</name>
    <dbReference type="NCBI Taxonomy" id="449393"/>
    <lineage>
        <taxon>unclassified sequences</taxon>
        <taxon>metagenomes</taxon>
        <taxon>ecological metagenomes</taxon>
    </lineage>
</organism>
<evidence type="ECO:0000256" key="12">
    <source>
        <dbReference type="ARBA" id="ARBA00023136"/>
    </source>
</evidence>
<dbReference type="GO" id="GO:0042773">
    <property type="term" value="P:ATP synthesis coupled electron transport"/>
    <property type="evidence" value="ECO:0007669"/>
    <property type="project" value="InterPro"/>
</dbReference>
<dbReference type="SMART" id="SM00929">
    <property type="entry name" value="NADH-G_4Fe-4S_3"/>
    <property type="match status" value="1"/>
</dbReference>
<evidence type="ECO:0000256" key="8">
    <source>
        <dbReference type="ARBA" id="ARBA00022967"/>
    </source>
</evidence>
<keyword evidence="7" id="KW-0479">Metal-binding</keyword>
<dbReference type="GO" id="GO:0016020">
    <property type="term" value="C:membrane"/>
    <property type="evidence" value="ECO:0007669"/>
    <property type="project" value="UniProtKB-SubCell"/>
</dbReference>
<name>A0A6J5ZYI6_9ZZZZ</name>
<evidence type="ECO:0000256" key="2">
    <source>
        <dbReference type="ARBA" id="ARBA00004370"/>
    </source>
</evidence>
<dbReference type="NCBIfam" id="TIGR01973">
    <property type="entry name" value="NuoG"/>
    <property type="match status" value="1"/>
</dbReference>
<dbReference type="InterPro" id="IPR009010">
    <property type="entry name" value="Asp_de-COase-like_dom_sf"/>
</dbReference>
<dbReference type="Gene3D" id="3.40.50.740">
    <property type="match status" value="2"/>
</dbReference>
<dbReference type="InterPro" id="IPR006657">
    <property type="entry name" value="MoPterin_dinucl-bd_dom"/>
</dbReference>
<dbReference type="GO" id="GO:0043546">
    <property type="term" value="F:molybdopterin cofactor binding"/>
    <property type="evidence" value="ECO:0007669"/>
    <property type="project" value="InterPro"/>
</dbReference>
<evidence type="ECO:0000256" key="1">
    <source>
        <dbReference type="ARBA" id="ARBA00001966"/>
    </source>
</evidence>
<evidence type="ECO:0000256" key="5">
    <source>
        <dbReference type="ARBA" id="ARBA00022714"/>
    </source>
</evidence>
<dbReference type="GO" id="GO:0046872">
    <property type="term" value="F:metal ion binding"/>
    <property type="evidence" value="ECO:0007669"/>
    <property type="project" value="UniProtKB-KW"/>
</dbReference>
<dbReference type="Pfam" id="PF13510">
    <property type="entry name" value="Fer2_4"/>
    <property type="match status" value="1"/>
</dbReference>
<evidence type="ECO:0000256" key="13">
    <source>
        <dbReference type="ARBA" id="ARBA00034078"/>
    </source>
</evidence>